<dbReference type="InterPro" id="IPR041413">
    <property type="entry name" value="MLTR_LBD"/>
</dbReference>
<name>A0A101RLE7_9ACTN</name>
<comment type="caution">
    <text evidence="2">The sequence shown here is derived from an EMBL/GenBank/DDBJ whole genome shotgun (WGS) entry which is preliminary data.</text>
</comment>
<gene>
    <name evidence="2" type="ORF">AQJ46_45505</name>
</gene>
<sequence>MRSRKPEHDYEHVWQWLLRYYRGKMTRPDAGLPPLVSRRGGPRSPGLRQVDVDVLLGGGAGVYAKVENNDFRPQPELFLRITELLKFSPYHLRIAYLDLYGAEPVLPVEQPSPHWRQVLAGQSEMACALMPDGHVVAANDPFTQLFATGRPPTSFWRWTLWSEEAREVLVDREKWVACLVTELRLARHRYPDDRAVQRICADMERDPRLQQLTESRVGLDNQELPLHHRTRGPGTARFMASHTPAGLSVWTLLFEATT</sequence>
<evidence type="ECO:0000259" key="1">
    <source>
        <dbReference type="Pfam" id="PF17765"/>
    </source>
</evidence>
<dbReference type="PANTHER" id="PTHR35010">
    <property type="entry name" value="BLL4672 PROTEIN-RELATED"/>
    <property type="match status" value="1"/>
</dbReference>
<dbReference type="RefSeq" id="WP_059211243.1">
    <property type="nucleotide sequence ID" value="NZ_KQ948679.1"/>
</dbReference>
<reference evidence="2 3" key="1">
    <citation type="submission" date="2015-10" db="EMBL/GenBank/DDBJ databases">
        <title>Draft genome sequence of Streptomyces canus DSM 40017, type strain for the species Streptomyces canus.</title>
        <authorList>
            <person name="Ruckert C."/>
            <person name="Winkler A."/>
            <person name="Kalinowski J."/>
            <person name="Kampfer P."/>
            <person name="Glaeser S."/>
        </authorList>
    </citation>
    <scope>NUCLEOTIDE SEQUENCE [LARGE SCALE GENOMIC DNA]</scope>
    <source>
        <strain evidence="2 3">DSM 40017</strain>
    </source>
</reference>
<evidence type="ECO:0000313" key="3">
    <source>
        <dbReference type="Proteomes" id="UP000053669"/>
    </source>
</evidence>
<organism evidence="2 3">
    <name type="scientific">Streptomyces canus</name>
    <dbReference type="NCBI Taxonomy" id="58343"/>
    <lineage>
        <taxon>Bacteria</taxon>
        <taxon>Bacillati</taxon>
        <taxon>Actinomycetota</taxon>
        <taxon>Actinomycetes</taxon>
        <taxon>Kitasatosporales</taxon>
        <taxon>Streptomycetaceae</taxon>
        <taxon>Streptomyces</taxon>
        <taxon>Streptomyces aurantiacus group</taxon>
    </lineage>
</organism>
<dbReference type="STRING" id="58343.AQJ46_45505"/>
<feature type="domain" description="MmyB-like transcription regulator ligand binding" evidence="1">
    <location>
        <begin position="112"/>
        <end position="245"/>
    </location>
</feature>
<proteinExistence type="predicted"/>
<dbReference type="AlphaFoldDB" id="A0A101RLE7"/>
<dbReference type="Gene3D" id="3.30.450.180">
    <property type="match status" value="1"/>
</dbReference>
<evidence type="ECO:0000313" key="2">
    <source>
        <dbReference type="EMBL" id="KUN57785.1"/>
    </source>
</evidence>
<protein>
    <recommendedName>
        <fullName evidence="1">MmyB-like transcription regulator ligand binding domain-containing protein</fullName>
    </recommendedName>
</protein>
<dbReference type="EMBL" id="LMWU01000067">
    <property type="protein sequence ID" value="KUN57785.1"/>
    <property type="molecule type" value="Genomic_DNA"/>
</dbReference>
<accession>A0A101RLE7</accession>
<dbReference type="PANTHER" id="PTHR35010:SF2">
    <property type="entry name" value="BLL4672 PROTEIN"/>
    <property type="match status" value="1"/>
</dbReference>
<dbReference type="Pfam" id="PF17765">
    <property type="entry name" value="MLTR_LBD"/>
    <property type="match status" value="1"/>
</dbReference>
<dbReference type="Proteomes" id="UP000053669">
    <property type="component" value="Unassembled WGS sequence"/>
</dbReference>